<comment type="caution">
    <text evidence="1">The sequence shown here is derived from an EMBL/GenBank/DDBJ whole genome shotgun (WGS) entry which is preliminary data.</text>
</comment>
<proteinExistence type="predicted"/>
<gene>
    <name evidence="1" type="ORF">LCGC14_2295850</name>
</gene>
<reference evidence="1" key="1">
    <citation type="journal article" date="2015" name="Nature">
        <title>Complex archaea that bridge the gap between prokaryotes and eukaryotes.</title>
        <authorList>
            <person name="Spang A."/>
            <person name="Saw J.H."/>
            <person name="Jorgensen S.L."/>
            <person name="Zaremba-Niedzwiedzka K."/>
            <person name="Martijn J."/>
            <person name="Lind A.E."/>
            <person name="van Eijk R."/>
            <person name="Schleper C."/>
            <person name="Guy L."/>
            <person name="Ettema T.J."/>
        </authorList>
    </citation>
    <scope>NUCLEOTIDE SEQUENCE</scope>
</reference>
<dbReference type="Gene3D" id="3.20.20.210">
    <property type="match status" value="1"/>
</dbReference>
<evidence type="ECO:0008006" key="2">
    <source>
        <dbReference type="Google" id="ProtNLM"/>
    </source>
</evidence>
<evidence type="ECO:0000313" key="1">
    <source>
        <dbReference type="EMBL" id="KKL51405.1"/>
    </source>
</evidence>
<accession>A0A0F9F2E6</accession>
<dbReference type="AlphaFoldDB" id="A0A0F9F2E6"/>
<protein>
    <recommendedName>
        <fullName evidence="2">Uroporphyrinogen decarboxylase (URO-D) domain-containing protein</fullName>
    </recommendedName>
</protein>
<organism evidence="1">
    <name type="scientific">marine sediment metagenome</name>
    <dbReference type="NCBI Taxonomy" id="412755"/>
    <lineage>
        <taxon>unclassified sequences</taxon>
        <taxon>metagenomes</taxon>
        <taxon>ecological metagenomes</taxon>
    </lineage>
</organism>
<name>A0A0F9F2E6_9ZZZZ</name>
<dbReference type="EMBL" id="LAZR01032264">
    <property type="protein sequence ID" value="KKL51405.1"/>
    <property type="molecule type" value="Genomic_DNA"/>
</dbReference>
<sequence length="208" mass="24036">MTSRERVLQAIRHKEGVLPVDFGGLHTSLHVNAYRGVMNKLGWDQVKPDMQDWFQMIVFPEKKLLDHFGADCLPLYANPGGSWKFVIREDEKNEFFTNEWGIVLRKPKDGYFFDLYDCPLQKAVDLDEIKKYKWPDPEDPARVQGLREKAMKLHEKTDKAIILFNSIGGTHEHSYFLRGLDLLLMDLAANPDIADYLAAKISEWTSAH</sequence>
<feature type="non-terminal residue" evidence="1">
    <location>
        <position position="208"/>
    </location>
</feature>
<dbReference type="InterPro" id="IPR038071">
    <property type="entry name" value="UROD/MetE-like_sf"/>
</dbReference>